<dbReference type="PANTHER" id="PTHR12966">
    <property type="entry name" value="NADH DEHYDROGENASE UBIQUINONE 1 ALPHA SUBCOMPLEX SUBUNIT 13"/>
    <property type="match status" value="1"/>
</dbReference>
<dbReference type="InterPro" id="IPR009346">
    <property type="entry name" value="GRIM-19"/>
</dbReference>
<dbReference type="PANTHER" id="PTHR12966:SF0">
    <property type="entry name" value="NADH DEHYDROGENASE [UBIQUINONE] 1 ALPHA SUBCOMPLEX SUBUNIT 13"/>
    <property type="match status" value="1"/>
</dbReference>
<evidence type="ECO:0000256" key="4">
    <source>
        <dbReference type="ARBA" id="ARBA00022448"/>
    </source>
</evidence>
<proteinExistence type="inferred from homology"/>
<keyword evidence="8 14" id="KW-0249">Electron transport</keyword>
<dbReference type="Pfam" id="PF06212">
    <property type="entry name" value="GRIM-19"/>
    <property type="match status" value="1"/>
</dbReference>
<feature type="transmembrane region" description="Helical" evidence="14">
    <location>
        <begin position="33"/>
        <end position="54"/>
    </location>
</feature>
<dbReference type="Proteomes" id="UP001152795">
    <property type="component" value="Unassembled WGS sequence"/>
</dbReference>
<evidence type="ECO:0000313" key="15">
    <source>
        <dbReference type="EMBL" id="CAB4006479.1"/>
    </source>
</evidence>
<comment type="caution">
    <text evidence="15">The sequence shown here is derived from an EMBL/GenBank/DDBJ whole genome shotgun (WGS) entry which is preliminary data.</text>
</comment>
<comment type="subunit">
    <text evidence="13">Complex I is composed of 45 different subunits. Interacts with CARD15, but not with CARD4. Interacts with STAT3, but not with STAT1, STAT2 and STAT5A. Interacts with OLFM4.</text>
</comment>
<comment type="function">
    <text evidence="12">Accessory subunit of the mitochondrial membrane respiratory chain NADH dehydrogenase (Complex I), that is believed not to be involved in catalysis. Complex I functions in the transfer of electrons from NADH to the respiratory chain. The immediate electron acceptor for the enzyme is believed to be ubiquinone. Involved in the interferon/all-trans-retinoic acid (IFN/RA) induced cell death. This apoptotic activity is inhibited by interaction with viral IRF1. Prevents the transactivation of STAT3 target genes. May play a role in CARD15-mediated innate mucosal responses and serve to regulate intestinal epithelial cell responses to microbes.</text>
</comment>
<dbReference type="AlphaFoldDB" id="A0A6S7HPY2"/>
<keyword evidence="11 14" id="KW-0472">Membrane</keyword>
<accession>A0A6S7HPY2</accession>
<evidence type="ECO:0000256" key="8">
    <source>
        <dbReference type="ARBA" id="ARBA00022982"/>
    </source>
</evidence>
<dbReference type="OrthoDB" id="3308at2759"/>
<dbReference type="EMBL" id="CACRXK020005518">
    <property type="protein sequence ID" value="CAB4006479.1"/>
    <property type="molecule type" value="Genomic_DNA"/>
</dbReference>
<gene>
    <name evidence="15" type="ORF">PACLA_8A026612</name>
</gene>
<evidence type="ECO:0000256" key="1">
    <source>
        <dbReference type="ARBA" id="ARBA00004298"/>
    </source>
</evidence>
<evidence type="ECO:0000256" key="9">
    <source>
        <dbReference type="ARBA" id="ARBA00022989"/>
    </source>
</evidence>
<dbReference type="GO" id="GO:0045271">
    <property type="term" value="C:respiratory chain complex I"/>
    <property type="evidence" value="ECO:0007669"/>
    <property type="project" value="UniProtKB-UniRule"/>
</dbReference>
<evidence type="ECO:0000256" key="14">
    <source>
        <dbReference type="RuleBase" id="RU368034"/>
    </source>
</evidence>
<keyword evidence="16" id="KW-1185">Reference proteome</keyword>
<comment type="function">
    <text evidence="14">Complex I functions in the transfer of electrons from NADH to the respiratory chain. Accessory subunit of the mitochondrial membrane respiratory chain NADH dehydrogenase (Complex I), that is believed not to be involved in catalysis.</text>
</comment>
<keyword evidence="5 14" id="KW-0679">Respiratory chain</keyword>
<keyword evidence="7 14" id="KW-0999">Mitochondrion inner membrane</keyword>
<evidence type="ECO:0000256" key="12">
    <source>
        <dbReference type="ARBA" id="ARBA00045908"/>
    </source>
</evidence>
<comment type="similarity">
    <text evidence="2 14">Belongs to the complex I NDUFA13 subunit family.</text>
</comment>
<evidence type="ECO:0000256" key="3">
    <source>
        <dbReference type="ARBA" id="ARBA00018192"/>
    </source>
</evidence>
<evidence type="ECO:0000256" key="6">
    <source>
        <dbReference type="ARBA" id="ARBA00022692"/>
    </source>
</evidence>
<organism evidence="15 16">
    <name type="scientific">Paramuricea clavata</name>
    <name type="common">Red gorgonian</name>
    <name type="synonym">Violescent sea-whip</name>
    <dbReference type="NCBI Taxonomy" id="317549"/>
    <lineage>
        <taxon>Eukaryota</taxon>
        <taxon>Metazoa</taxon>
        <taxon>Cnidaria</taxon>
        <taxon>Anthozoa</taxon>
        <taxon>Octocorallia</taxon>
        <taxon>Malacalcyonacea</taxon>
        <taxon>Plexauridae</taxon>
        <taxon>Paramuricea</taxon>
    </lineage>
</organism>
<comment type="subcellular location">
    <subcellularLocation>
        <location evidence="1 14">Mitochondrion inner membrane</location>
        <topology evidence="1 14">Single-pass membrane protein</topology>
        <orientation evidence="1 14">Matrix side</orientation>
    </subcellularLocation>
</comment>
<keyword evidence="6 14" id="KW-0812">Transmembrane</keyword>
<reference evidence="15" key="1">
    <citation type="submission" date="2020-04" db="EMBL/GenBank/DDBJ databases">
        <authorList>
            <person name="Alioto T."/>
            <person name="Alioto T."/>
            <person name="Gomez Garrido J."/>
        </authorList>
    </citation>
    <scope>NUCLEOTIDE SEQUENCE</scope>
    <source>
        <strain evidence="15">A484AB</strain>
    </source>
</reference>
<evidence type="ECO:0000256" key="2">
    <source>
        <dbReference type="ARBA" id="ARBA00007312"/>
    </source>
</evidence>
<evidence type="ECO:0000256" key="10">
    <source>
        <dbReference type="ARBA" id="ARBA00023128"/>
    </source>
</evidence>
<evidence type="ECO:0000256" key="11">
    <source>
        <dbReference type="ARBA" id="ARBA00023136"/>
    </source>
</evidence>
<protein>
    <recommendedName>
        <fullName evidence="3 14">NADH dehydrogenase [ubiquinone] 1 alpha subcomplex subunit 13</fullName>
    </recommendedName>
</protein>
<keyword evidence="10 14" id="KW-0496">Mitochondrion</keyword>
<evidence type="ECO:0000256" key="7">
    <source>
        <dbReference type="ARBA" id="ARBA00022792"/>
    </source>
</evidence>
<dbReference type="GO" id="GO:0005743">
    <property type="term" value="C:mitochondrial inner membrane"/>
    <property type="evidence" value="ECO:0007669"/>
    <property type="project" value="UniProtKB-SubCell"/>
</dbReference>
<keyword evidence="4 14" id="KW-0813">Transport</keyword>
<keyword evidence="9 14" id="KW-1133">Transmembrane helix</keyword>
<sequence length="127" mass="14595">MAEKAFKQEMPPRGGYASINIARNLKTRGPSGFMTFVLGTGIMLGGFLVVKYGNNKRRTLKMERQEAKVSLIPLIQAEQDRNMIRQMKENMETEEAIMKHVKGWKVGESVYHNERWVTPHSTELEKL</sequence>
<evidence type="ECO:0000256" key="5">
    <source>
        <dbReference type="ARBA" id="ARBA00022660"/>
    </source>
</evidence>
<evidence type="ECO:0000256" key="13">
    <source>
        <dbReference type="ARBA" id="ARBA00046797"/>
    </source>
</evidence>
<name>A0A6S7HPY2_PARCT</name>
<evidence type="ECO:0000313" key="16">
    <source>
        <dbReference type="Proteomes" id="UP001152795"/>
    </source>
</evidence>